<dbReference type="OrthoDB" id="769806at2"/>
<dbReference type="AlphaFoldDB" id="A0A081PGY1"/>
<keyword evidence="2" id="KW-1185">Reference proteome</keyword>
<dbReference type="Proteomes" id="UP000028007">
    <property type="component" value="Unassembled WGS sequence"/>
</dbReference>
<accession>A0A081PGY1</accession>
<dbReference type="RefSeq" id="WP_037440747.1">
    <property type="nucleotide sequence ID" value="NZ_JNFF01000054.1"/>
</dbReference>
<dbReference type="EMBL" id="JNFF01000054">
    <property type="protein sequence ID" value="KEQ29954.1"/>
    <property type="molecule type" value="Genomic_DNA"/>
</dbReference>
<evidence type="ECO:0000313" key="1">
    <source>
        <dbReference type="EMBL" id="KEQ29954.1"/>
    </source>
</evidence>
<reference evidence="1 2" key="1">
    <citation type="journal article" date="1992" name="Int. J. Syst. Bacteriol.">
        <title>Sphingobacterium antarcticus sp. nov. a Psychrotrophic Bacterium from the Soils of Schirmacher Oasis, Antarctica.</title>
        <authorList>
            <person name="Shivaji S."/>
            <person name="Ray M.K."/>
            <person name="Rao N.S."/>
            <person name="Saiserr L."/>
            <person name="Jagannadham M.V."/>
            <person name="Kumar G.S."/>
            <person name="Reddy G."/>
            <person name="Bhargava P.M."/>
        </authorList>
    </citation>
    <scope>NUCLEOTIDE SEQUENCE [LARGE SCALE GENOMIC DNA]</scope>
    <source>
        <strain evidence="1 2">4BY</strain>
    </source>
</reference>
<organism evidence="1 2">
    <name type="scientific">Pedobacter antarcticus 4BY</name>
    <dbReference type="NCBI Taxonomy" id="1358423"/>
    <lineage>
        <taxon>Bacteria</taxon>
        <taxon>Pseudomonadati</taxon>
        <taxon>Bacteroidota</taxon>
        <taxon>Sphingobacteriia</taxon>
        <taxon>Sphingobacteriales</taxon>
        <taxon>Sphingobacteriaceae</taxon>
        <taxon>Pedobacter</taxon>
    </lineage>
</organism>
<protein>
    <submittedName>
        <fullName evidence="1">Uncharacterized protein</fullName>
    </submittedName>
</protein>
<proteinExistence type="predicted"/>
<sequence>MRLRKFRLHIVIVFISIFTAKMFISAAPVFIAHFDKDLINSVILQLEHEHAPETDTGKDKVKFIDYKPLEPYLVSNILPPLHDFALTNAFFDHFKRYISSYYPSVPTPPPNCC</sequence>
<gene>
    <name evidence="1" type="ORF">N180_12970</name>
</gene>
<dbReference type="eggNOG" id="ENOG5033GG1">
    <property type="taxonomic scope" value="Bacteria"/>
</dbReference>
<evidence type="ECO:0000313" key="2">
    <source>
        <dbReference type="Proteomes" id="UP000028007"/>
    </source>
</evidence>
<comment type="caution">
    <text evidence="1">The sequence shown here is derived from an EMBL/GenBank/DDBJ whole genome shotgun (WGS) entry which is preliminary data.</text>
</comment>
<name>A0A081PGY1_9SPHI</name>